<sequence>MSYKLTAFHHRYSNIQQAIAEDALFNTNNAIDVFGSEFVSLSEIIQLSDTIKMLMAALIEVETKNIGVICTTSRQVEVYVSLELLAQCGAHDKYDGFTLSELCDALLNCDQGECESLGYTSKAAMGNDLTPLSFTKCCEDIKQYESEFIDVFTAPVDAQTLETVSLHAAREVTQKLMSDTGYNTPIVIPDESFSIWAGDGSGEWVPAMIFIRNDQIFNA</sequence>
<organism evidence="1 2">
    <name type="scientific">Vibrio xiamenensis</name>
    <dbReference type="NCBI Taxonomy" id="861298"/>
    <lineage>
        <taxon>Bacteria</taxon>
        <taxon>Pseudomonadati</taxon>
        <taxon>Pseudomonadota</taxon>
        <taxon>Gammaproteobacteria</taxon>
        <taxon>Vibrionales</taxon>
        <taxon>Vibrionaceae</taxon>
        <taxon>Vibrio</taxon>
    </lineage>
</organism>
<dbReference type="AlphaFoldDB" id="A0A1G8FE29"/>
<evidence type="ECO:0000313" key="2">
    <source>
        <dbReference type="Proteomes" id="UP000198854"/>
    </source>
</evidence>
<dbReference type="Proteomes" id="UP000198854">
    <property type="component" value="Unassembled WGS sequence"/>
</dbReference>
<accession>A0A1G8FE29</accession>
<proteinExistence type="predicted"/>
<reference evidence="1 2" key="1">
    <citation type="submission" date="2016-10" db="EMBL/GenBank/DDBJ databases">
        <authorList>
            <person name="de Groot N.N."/>
        </authorList>
    </citation>
    <scope>NUCLEOTIDE SEQUENCE [LARGE SCALE GENOMIC DNA]</scope>
    <source>
        <strain evidence="1 2">CGMCC 1.10228</strain>
    </source>
</reference>
<keyword evidence="2" id="KW-1185">Reference proteome</keyword>
<name>A0A1G8FE29_9VIBR</name>
<evidence type="ECO:0000313" key="1">
    <source>
        <dbReference type="EMBL" id="SDH80346.1"/>
    </source>
</evidence>
<dbReference type="RefSeq" id="WP_093278048.1">
    <property type="nucleotide sequence ID" value="NZ_FNDD01000030.1"/>
</dbReference>
<dbReference type="EMBL" id="FNDD01000030">
    <property type="protein sequence ID" value="SDH80346.1"/>
    <property type="molecule type" value="Genomic_DNA"/>
</dbReference>
<protein>
    <submittedName>
        <fullName evidence="1">Uncharacterized protein</fullName>
    </submittedName>
</protein>
<gene>
    <name evidence="1" type="ORF">SAMN04488136_13012</name>
</gene>